<dbReference type="NCBIfam" id="TIGR00797">
    <property type="entry name" value="matE"/>
    <property type="match status" value="1"/>
</dbReference>
<dbReference type="AlphaFoldDB" id="T0S9I5"/>
<reference evidence="5 6" key="1">
    <citation type="submission" date="2012-04" db="EMBL/GenBank/DDBJ databases">
        <title>The Genome Sequence of Saprolegnia declina VS20.</title>
        <authorList>
            <consortium name="The Broad Institute Genome Sequencing Platform"/>
            <person name="Russ C."/>
            <person name="Nusbaum C."/>
            <person name="Tyler B."/>
            <person name="van West P."/>
            <person name="Dieguez-Uribeondo J."/>
            <person name="de Bruijn I."/>
            <person name="Tripathy S."/>
            <person name="Jiang R."/>
            <person name="Young S.K."/>
            <person name="Zeng Q."/>
            <person name="Gargeya S."/>
            <person name="Fitzgerald M."/>
            <person name="Haas B."/>
            <person name="Abouelleil A."/>
            <person name="Alvarado L."/>
            <person name="Arachchi H.M."/>
            <person name="Berlin A."/>
            <person name="Chapman S.B."/>
            <person name="Goldberg J."/>
            <person name="Griggs A."/>
            <person name="Gujja S."/>
            <person name="Hansen M."/>
            <person name="Howarth C."/>
            <person name="Imamovic A."/>
            <person name="Larimer J."/>
            <person name="McCowen C."/>
            <person name="Montmayeur A."/>
            <person name="Murphy C."/>
            <person name="Neiman D."/>
            <person name="Pearson M."/>
            <person name="Priest M."/>
            <person name="Roberts A."/>
            <person name="Saif S."/>
            <person name="Shea T."/>
            <person name="Sisk P."/>
            <person name="Sykes S."/>
            <person name="Wortman J."/>
            <person name="Nusbaum C."/>
            <person name="Birren B."/>
        </authorList>
    </citation>
    <scope>NUCLEOTIDE SEQUENCE [LARGE SCALE GENOMIC DNA]</scope>
    <source>
        <strain evidence="5 6">VS20</strain>
    </source>
</reference>
<dbReference type="GO" id="GO:0005886">
    <property type="term" value="C:plasma membrane"/>
    <property type="evidence" value="ECO:0007669"/>
    <property type="project" value="TreeGrafter"/>
</dbReference>
<dbReference type="Proteomes" id="UP000030762">
    <property type="component" value="Unassembled WGS sequence"/>
</dbReference>
<keyword evidence="2" id="KW-0813">Transport</keyword>
<feature type="compositionally biased region" description="Polar residues" evidence="3">
    <location>
        <begin position="505"/>
        <end position="516"/>
    </location>
</feature>
<dbReference type="eggNOG" id="KOG1347">
    <property type="taxonomic scope" value="Eukaryota"/>
</dbReference>
<sequence>MSTEKSKLLNPAVGHGGIIPVKQELRELTSMALQLSLRQMVRQVMTITDAAFQGHIGTKQLAGVALAGMWMGVPSAFIQFAIQAISTLCSQAYGAGNNSLVGTWLQTSIVFAVLGAIPVMIWYMFVGEMIALTMDDPETVMYGSEFARIMAIGLIPQYIYGCLTTYFATLGVIMPATICSCFTMLLNIFFNQLFIYGWDGFGGFGFIGSPLATVASTCVQLVLFVLYTIVWQKYHQNYWGGWSRDCVKKERVEVFLALAIPMGASSVVDWASATLAGAFSGYLGPNIAAAQAVLNGLFGVVNSCVNGFSMSTQIRMSRYLGQGSAEGAKRVLVIGSTIVMSCSFVLLLVVLPFRRELFSVWSNDPVIIDMCSDVIVVFVICILVAFSRFLLTSCMNALSMANLNLVANNIASWCVYVPLSYLLPITLGWGLDGFWWADTLGELLKAIILFWGVMRVDWHDAADQAQCAAEAKNVDDDEQHELDTLKTEAMAPTPPSFKSPAALGLSSTPGRTPNRTMQRRAAELTPKAKRTSSNVQV</sequence>
<feature type="transmembrane region" description="Helical" evidence="4">
    <location>
        <begin position="374"/>
        <end position="391"/>
    </location>
</feature>
<dbReference type="OMA" id="VIMPATI"/>
<evidence type="ECO:0000256" key="3">
    <source>
        <dbReference type="SAM" id="MobiDB-lite"/>
    </source>
</evidence>
<feature type="region of interest" description="Disordered" evidence="3">
    <location>
        <begin position="487"/>
        <end position="537"/>
    </location>
</feature>
<evidence type="ECO:0000256" key="2">
    <source>
        <dbReference type="ARBA" id="ARBA00022448"/>
    </source>
</evidence>
<evidence type="ECO:0008006" key="7">
    <source>
        <dbReference type="Google" id="ProtNLM"/>
    </source>
</evidence>
<accession>T0S9I5</accession>
<feature type="transmembrane region" description="Helical" evidence="4">
    <location>
        <begin position="331"/>
        <end position="354"/>
    </location>
</feature>
<dbReference type="RefSeq" id="XP_008607448.1">
    <property type="nucleotide sequence ID" value="XM_008609226.1"/>
</dbReference>
<dbReference type="GO" id="GO:0042910">
    <property type="term" value="F:xenobiotic transmembrane transporter activity"/>
    <property type="evidence" value="ECO:0007669"/>
    <property type="project" value="InterPro"/>
</dbReference>
<feature type="transmembrane region" description="Helical" evidence="4">
    <location>
        <begin position="61"/>
        <end position="85"/>
    </location>
</feature>
<dbReference type="Pfam" id="PF01554">
    <property type="entry name" value="MatE"/>
    <property type="match status" value="2"/>
</dbReference>
<keyword evidence="4" id="KW-1133">Transmembrane helix</keyword>
<feature type="transmembrane region" description="Helical" evidence="4">
    <location>
        <begin position="403"/>
        <end position="422"/>
    </location>
</feature>
<dbReference type="STRING" id="1156394.T0S9I5"/>
<feature type="transmembrane region" description="Helical" evidence="4">
    <location>
        <begin position="210"/>
        <end position="231"/>
    </location>
</feature>
<dbReference type="GO" id="GO:0015297">
    <property type="term" value="F:antiporter activity"/>
    <property type="evidence" value="ECO:0007669"/>
    <property type="project" value="InterPro"/>
</dbReference>
<dbReference type="InterPro" id="IPR002528">
    <property type="entry name" value="MATE_fam"/>
</dbReference>
<dbReference type="PANTHER" id="PTHR43298">
    <property type="entry name" value="MULTIDRUG RESISTANCE PROTEIN NORM-RELATED"/>
    <property type="match status" value="1"/>
</dbReference>
<feature type="transmembrane region" description="Helical" evidence="4">
    <location>
        <begin position="292"/>
        <end position="310"/>
    </location>
</feature>
<feature type="transmembrane region" description="Helical" evidence="4">
    <location>
        <begin position="105"/>
        <end position="125"/>
    </location>
</feature>
<organism evidence="5 6">
    <name type="scientific">Saprolegnia diclina (strain VS20)</name>
    <dbReference type="NCBI Taxonomy" id="1156394"/>
    <lineage>
        <taxon>Eukaryota</taxon>
        <taxon>Sar</taxon>
        <taxon>Stramenopiles</taxon>
        <taxon>Oomycota</taxon>
        <taxon>Saprolegniomycetes</taxon>
        <taxon>Saprolegniales</taxon>
        <taxon>Saprolegniaceae</taxon>
        <taxon>Saprolegnia</taxon>
    </lineage>
</organism>
<dbReference type="InterPro" id="IPR050222">
    <property type="entry name" value="MATE_MdtK"/>
</dbReference>
<evidence type="ECO:0000256" key="1">
    <source>
        <dbReference type="ARBA" id="ARBA00010199"/>
    </source>
</evidence>
<feature type="transmembrane region" description="Helical" evidence="4">
    <location>
        <begin position="252"/>
        <end position="272"/>
    </location>
</feature>
<keyword evidence="6" id="KW-1185">Reference proteome</keyword>
<dbReference type="VEuPathDB" id="FungiDB:SDRG_03589"/>
<comment type="similarity">
    <text evidence="1">Belongs to the multi antimicrobial extrusion (MATE) (TC 2.A.66.1) family.</text>
</comment>
<feature type="transmembrane region" description="Helical" evidence="4">
    <location>
        <begin position="158"/>
        <end position="190"/>
    </location>
</feature>
<dbReference type="InParanoid" id="T0S9I5"/>
<keyword evidence="4" id="KW-0472">Membrane</keyword>
<dbReference type="GeneID" id="19944316"/>
<keyword evidence="4" id="KW-0812">Transmembrane</keyword>
<dbReference type="EMBL" id="JH767139">
    <property type="protein sequence ID" value="EQC39387.1"/>
    <property type="molecule type" value="Genomic_DNA"/>
</dbReference>
<dbReference type="PANTHER" id="PTHR43298:SF2">
    <property type="entry name" value="FMN_FAD EXPORTER YEEO-RELATED"/>
    <property type="match status" value="1"/>
</dbReference>
<dbReference type="OrthoDB" id="2126698at2759"/>
<evidence type="ECO:0000313" key="5">
    <source>
        <dbReference type="EMBL" id="EQC39387.1"/>
    </source>
</evidence>
<protein>
    <recommendedName>
        <fullName evidence="7">MATE efflux family protein</fullName>
    </recommendedName>
</protein>
<evidence type="ECO:0000313" key="6">
    <source>
        <dbReference type="Proteomes" id="UP000030762"/>
    </source>
</evidence>
<evidence type="ECO:0000256" key="4">
    <source>
        <dbReference type="SAM" id="Phobius"/>
    </source>
</evidence>
<gene>
    <name evidence="5" type="ORF">SDRG_03589</name>
</gene>
<proteinExistence type="inferred from homology"/>
<name>T0S9I5_SAPDV</name>